<accession>A0A1I3JQ94</accession>
<feature type="compositionally biased region" description="Polar residues" evidence="1">
    <location>
        <begin position="1"/>
        <end position="20"/>
    </location>
</feature>
<proteinExistence type="predicted"/>
<evidence type="ECO:0000256" key="1">
    <source>
        <dbReference type="SAM" id="MobiDB-lite"/>
    </source>
</evidence>
<feature type="compositionally biased region" description="Acidic residues" evidence="1">
    <location>
        <begin position="126"/>
        <end position="152"/>
    </location>
</feature>
<dbReference type="EMBL" id="FORO01000002">
    <property type="protein sequence ID" value="SFI62300.1"/>
    <property type="molecule type" value="Genomic_DNA"/>
</dbReference>
<name>A0A1I3JQ94_9EURY</name>
<gene>
    <name evidence="2" type="ORF">SAMN05443661_102206</name>
</gene>
<reference evidence="2 3" key="1">
    <citation type="submission" date="2016-10" db="EMBL/GenBank/DDBJ databases">
        <authorList>
            <person name="de Groot N.N."/>
        </authorList>
    </citation>
    <scope>NUCLEOTIDE SEQUENCE [LARGE SCALE GENOMIC DNA]</scope>
    <source>
        <strain evidence="2 3">SP2</strain>
    </source>
</reference>
<evidence type="ECO:0000313" key="2">
    <source>
        <dbReference type="EMBL" id="SFI62300.1"/>
    </source>
</evidence>
<evidence type="ECO:0000313" key="3">
    <source>
        <dbReference type="Proteomes" id="UP000182829"/>
    </source>
</evidence>
<dbReference type="Proteomes" id="UP000182829">
    <property type="component" value="Unassembled WGS sequence"/>
</dbReference>
<protein>
    <submittedName>
        <fullName evidence="2">Uncharacterized protein</fullName>
    </submittedName>
</protein>
<sequence length="170" mass="18738">MSRTSETSDPSEPTADGSSAPSELSEPSDPVDPSEPSGPSDPRLATPIKEHWNEYPTYLYPALAERVDDVWARLQYECRIQQDFEPEQYRHFQAVAWAIAVEQLEAMGAAEFVEHCEQLGVRDVGDQDDSDDGGSLEEEGGIIANDVDDDRGELDHGLDLETAIEDAQNS</sequence>
<feature type="region of interest" description="Disordered" evidence="1">
    <location>
        <begin position="1"/>
        <end position="48"/>
    </location>
</feature>
<feature type="region of interest" description="Disordered" evidence="1">
    <location>
        <begin position="122"/>
        <end position="156"/>
    </location>
</feature>
<dbReference type="AlphaFoldDB" id="A0A1I3JQ94"/>
<organism evidence="2 3">
    <name type="scientific">Natronobacterium gregoryi</name>
    <dbReference type="NCBI Taxonomy" id="44930"/>
    <lineage>
        <taxon>Archaea</taxon>
        <taxon>Methanobacteriati</taxon>
        <taxon>Methanobacteriota</taxon>
        <taxon>Stenosarchaea group</taxon>
        <taxon>Halobacteria</taxon>
        <taxon>Halobacteriales</taxon>
        <taxon>Natrialbaceae</taxon>
        <taxon>Natronobacterium</taxon>
    </lineage>
</organism>